<name>A0AAP2DYC9_9BACT</name>
<protein>
    <submittedName>
        <fullName evidence="1">Uncharacterized protein</fullName>
    </submittedName>
</protein>
<dbReference type="Proteomes" id="UP001319080">
    <property type="component" value="Unassembled WGS sequence"/>
</dbReference>
<evidence type="ECO:0000313" key="2">
    <source>
        <dbReference type="Proteomes" id="UP001319080"/>
    </source>
</evidence>
<reference evidence="1 2" key="1">
    <citation type="submission" date="2021-05" db="EMBL/GenBank/DDBJ databases">
        <title>A Polyphasic approach of four new species of the genus Ohtaekwangia: Ohtaekwangia histidinii sp. nov., Ohtaekwangia cretensis sp. nov., Ohtaekwangia indiensis sp. nov., Ohtaekwangia reichenbachii sp. nov. from diverse environment.</title>
        <authorList>
            <person name="Octaviana S."/>
        </authorList>
    </citation>
    <scope>NUCLEOTIDE SEQUENCE [LARGE SCALE GENOMIC DNA]</scope>
    <source>
        <strain evidence="1 2">PWU5</strain>
    </source>
</reference>
<evidence type="ECO:0000313" key="1">
    <source>
        <dbReference type="EMBL" id="MBT1709643.1"/>
    </source>
</evidence>
<accession>A0AAP2DYC9</accession>
<dbReference type="AlphaFoldDB" id="A0AAP2DYC9"/>
<keyword evidence="2" id="KW-1185">Reference proteome</keyword>
<dbReference type="RefSeq" id="WP_254085222.1">
    <property type="nucleotide sequence ID" value="NZ_JAHESE010000015.1"/>
</dbReference>
<dbReference type="EMBL" id="JAHESE010000015">
    <property type="protein sequence ID" value="MBT1709643.1"/>
    <property type="molecule type" value="Genomic_DNA"/>
</dbReference>
<comment type="caution">
    <text evidence="1">The sequence shown here is derived from an EMBL/GenBank/DDBJ whole genome shotgun (WGS) entry which is preliminary data.</text>
</comment>
<proteinExistence type="predicted"/>
<organism evidence="1 2">
    <name type="scientific">Dawidia cretensis</name>
    <dbReference type="NCBI Taxonomy" id="2782350"/>
    <lineage>
        <taxon>Bacteria</taxon>
        <taxon>Pseudomonadati</taxon>
        <taxon>Bacteroidota</taxon>
        <taxon>Cytophagia</taxon>
        <taxon>Cytophagales</taxon>
        <taxon>Chryseotaleaceae</taxon>
        <taxon>Dawidia</taxon>
    </lineage>
</organism>
<gene>
    <name evidence="1" type="ORF">KK062_15475</name>
</gene>
<sequence length="73" mass="8537">MEEKEIRIRKGDNDLTSEVKGFDQIVFLRWNANVPLLYNGAIINKGDTIRKEDPFIISQQTTEHEFMATIQLR</sequence>